<reference evidence="14" key="1">
    <citation type="journal article" date="2010" name="Science">
        <title>Plasticity of animal genome architecture unmasked by rapid evolution of a pelagic tunicate.</title>
        <authorList>
            <person name="Denoeud F."/>
            <person name="Henriet S."/>
            <person name="Mungpakdee S."/>
            <person name="Aury J.M."/>
            <person name="Da Silva C."/>
            <person name="Brinkmann H."/>
            <person name="Mikhaleva J."/>
            <person name="Olsen L.C."/>
            <person name="Jubin C."/>
            <person name="Canestro C."/>
            <person name="Bouquet J.M."/>
            <person name="Danks G."/>
            <person name="Poulain J."/>
            <person name="Campsteijn C."/>
            <person name="Adamski M."/>
            <person name="Cross I."/>
            <person name="Yadetie F."/>
            <person name="Muffato M."/>
            <person name="Louis A."/>
            <person name="Butcher S."/>
            <person name="Tsagkogeorga G."/>
            <person name="Konrad A."/>
            <person name="Singh S."/>
            <person name="Jensen M.F."/>
            <person name="Cong E.H."/>
            <person name="Eikeseth-Otteraa H."/>
            <person name="Noel B."/>
            <person name="Anthouard V."/>
            <person name="Porcel B.M."/>
            <person name="Kachouri-Lafond R."/>
            <person name="Nishino A."/>
            <person name="Ugolini M."/>
            <person name="Chourrout P."/>
            <person name="Nishida H."/>
            <person name="Aasland R."/>
            <person name="Huzurbazar S."/>
            <person name="Westhof E."/>
            <person name="Delsuc F."/>
            <person name="Lehrach H."/>
            <person name="Reinhardt R."/>
            <person name="Weissenbach J."/>
            <person name="Roy S.W."/>
            <person name="Artiguenave F."/>
            <person name="Postlethwait J.H."/>
            <person name="Manak J.R."/>
            <person name="Thompson E.M."/>
            <person name="Jaillon O."/>
            <person name="Du Pasquier L."/>
            <person name="Boudinot P."/>
            <person name="Liberles D.A."/>
            <person name="Volff J.N."/>
            <person name="Philippe H."/>
            <person name="Lenhard B."/>
            <person name="Roest Crollius H."/>
            <person name="Wincker P."/>
            <person name="Chourrout D."/>
        </authorList>
    </citation>
    <scope>NUCLEOTIDE SEQUENCE [LARGE SCALE GENOMIC DNA]</scope>
</reference>
<evidence type="ECO:0000256" key="9">
    <source>
        <dbReference type="ARBA" id="ARBA00023136"/>
    </source>
</evidence>
<dbReference type="PANTHER" id="PTHR14519:SF5">
    <property type="entry name" value="VITAMIN K EPOXIDE REDUCTASE COMPLEX SUBUNIT 1-LIKE PROTEIN 1"/>
    <property type="match status" value="1"/>
</dbReference>
<evidence type="ECO:0000256" key="4">
    <source>
        <dbReference type="ARBA" id="ARBA00022692"/>
    </source>
</evidence>
<dbReference type="GO" id="GO:0005789">
    <property type="term" value="C:endoplasmic reticulum membrane"/>
    <property type="evidence" value="ECO:0007669"/>
    <property type="project" value="UniProtKB-SubCell"/>
</dbReference>
<organism evidence="14">
    <name type="scientific">Oikopleura dioica</name>
    <name type="common">Tunicate</name>
    <dbReference type="NCBI Taxonomy" id="34765"/>
    <lineage>
        <taxon>Eukaryota</taxon>
        <taxon>Metazoa</taxon>
        <taxon>Chordata</taxon>
        <taxon>Tunicata</taxon>
        <taxon>Appendicularia</taxon>
        <taxon>Copelata</taxon>
        <taxon>Oikopleuridae</taxon>
        <taxon>Oikopleura</taxon>
    </lineage>
</organism>
<evidence type="ECO:0000313" key="14">
    <source>
        <dbReference type="EMBL" id="CBY21061.1"/>
    </source>
</evidence>
<dbReference type="PANTHER" id="PTHR14519">
    <property type="entry name" value="VITAMIN K EPOXIDE REDUCTASE COMPLEX, SUBUNIT 1"/>
    <property type="match status" value="1"/>
</dbReference>
<dbReference type="GO" id="GO:0042373">
    <property type="term" value="P:vitamin K metabolic process"/>
    <property type="evidence" value="ECO:0007669"/>
    <property type="project" value="InterPro"/>
</dbReference>
<sequence length="162" mass="18164">MLLKICLSLAGIGLMYYEKVVDENMAAAALAKQEYKASCDMKVDFGFIEQEFSCSTILNSDYAVGFGFLQNVLPVDSPFIQPNYVYGLWHYILQLFMTLINDGQLSRTLSIGGIGASIYFTYAMIKLEALCIACVLCHFINVAFFVVDTMNYPTDPEKLKQN</sequence>
<dbReference type="EMBL" id="FN653017">
    <property type="protein sequence ID" value="CBY21061.1"/>
    <property type="molecule type" value="Genomic_DNA"/>
</dbReference>
<evidence type="ECO:0000256" key="8">
    <source>
        <dbReference type="ARBA" id="ARBA00023002"/>
    </source>
</evidence>
<feature type="chain" id="PRO_5003192026" description="vitamin-K-epoxide reductase (warfarin-sensitive)" evidence="12">
    <location>
        <begin position="18"/>
        <end position="162"/>
    </location>
</feature>
<dbReference type="AlphaFoldDB" id="E4WVA8"/>
<evidence type="ECO:0000259" key="13">
    <source>
        <dbReference type="SMART" id="SM00756"/>
    </source>
</evidence>
<dbReference type="GO" id="GO:0047057">
    <property type="term" value="F:vitamin-K-epoxide reductase (warfarin-sensitive) activity"/>
    <property type="evidence" value="ECO:0007669"/>
    <property type="project" value="UniProtKB-EC"/>
</dbReference>
<proteinExistence type="inferred from homology"/>
<keyword evidence="4" id="KW-0812">Transmembrane</keyword>
<keyword evidence="5" id="KW-0874">Quinone</keyword>
<feature type="signal peptide" evidence="12">
    <location>
        <begin position="1"/>
        <end position="17"/>
    </location>
</feature>
<keyword evidence="8" id="KW-0560">Oxidoreductase</keyword>
<keyword evidence="9" id="KW-0472">Membrane</keyword>
<accession>E4WVA8</accession>
<keyword evidence="12" id="KW-0732">Signal</keyword>
<evidence type="ECO:0000313" key="15">
    <source>
        <dbReference type="Proteomes" id="UP000001307"/>
    </source>
</evidence>
<dbReference type="Gene3D" id="1.20.1440.130">
    <property type="entry name" value="VKOR domain"/>
    <property type="match status" value="1"/>
</dbReference>
<evidence type="ECO:0000256" key="5">
    <source>
        <dbReference type="ARBA" id="ARBA00022719"/>
    </source>
</evidence>
<comment type="subcellular location">
    <subcellularLocation>
        <location evidence="1">Endoplasmic reticulum membrane</location>
        <topology evidence="1">Multi-pass membrane protein</topology>
    </subcellularLocation>
</comment>
<keyword evidence="10" id="KW-1015">Disulfide bond</keyword>
<dbReference type="EC" id="1.17.4.4" evidence="3"/>
<protein>
    <recommendedName>
        <fullName evidence="3">vitamin-K-epoxide reductase (warfarin-sensitive)</fullName>
        <ecNumber evidence="3">1.17.4.4</ecNumber>
    </recommendedName>
</protein>
<keyword evidence="7" id="KW-1133">Transmembrane helix</keyword>
<gene>
    <name evidence="14" type="ORF">GSOID_T00008814001</name>
</gene>
<evidence type="ECO:0000256" key="3">
    <source>
        <dbReference type="ARBA" id="ARBA00012278"/>
    </source>
</evidence>
<evidence type="ECO:0000256" key="12">
    <source>
        <dbReference type="SAM" id="SignalP"/>
    </source>
</evidence>
<keyword evidence="6" id="KW-0256">Endoplasmic reticulum</keyword>
<evidence type="ECO:0000256" key="11">
    <source>
        <dbReference type="ARBA" id="ARBA00023284"/>
    </source>
</evidence>
<evidence type="ECO:0000256" key="10">
    <source>
        <dbReference type="ARBA" id="ARBA00023157"/>
    </source>
</evidence>
<dbReference type="SMART" id="SM00756">
    <property type="entry name" value="VKc"/>
    <property type="match status" value="1"/>
</dbReference>
<name>E4WVA8_OIKDI</name>
<dbReference type="Proteomes" id="UP000001307">
    <property type="component" value="Unassembled WGS sequence"/>
</dbReference>
<dbReference type="InterPro" id="IPR038354">
    <property type="entry name" value="VKOR_sf"/>
</dbReference>
<keyword evidence="11" id="KW-0676">Redox-active center</keyword>
<dbReference type="GO" id="GO:0048038">
    <property type="term" value="F:quinone binding"/>
    <property type="evidence" value="ECO:0007669"/>
    <property type="project" value="UniProtKB-KW"/>
</dbReference>
<keyword evidence="15" id="KW-1185">Reference proteome</keyword>
<dbReference type="InParanoid" id="E4WVA8"/>
<evidence type="ECO:0000256" key="6">
    <source>
        <dbReference type="ARBA" id="ARBA00022824"/>
    </source>
</evidence>
<dbReference type="InterPro" id="IPR012932">
    <property type="entry name" value="VKOR"/>
</dbReference>
<evidence type="ECO:0000256" key="2">
    <source>
        <dbReference type="ARBA" id="ARBA00006214"/>
    </source>
</evidence>
<dbReference type="CDD" id="cd12917">
    <property type="entry name" value="VKOR_euk"/>
    <property type="match status" value="1"/>
</dbReference>
<evidence type="ECO:0000256" key="7">
    <source>
        <dbReference type="ARBA" id="ARBA00022989"/>
    </source>
</evidence>
<dbReference type="InterPro" id="IPR042406">
    <property type="entry name" value="VKORC1/VKORC1L1"/>
</dbReference>
<feature type="domain" description="Vitamin K epoxide reductase" evidence="13">
    <location>
        <begin position="1"/>
        <end position="152"/>
    </location>
</feature>
<dbReference type="OrthoDB" id="17010at2759"/>
<evidence type="ECO:0000256" key="1">
    <source>
        <dbReference type="ARBA" id="ARBA00004477"/>
    </source>
</evidence>
<dbReference type="Pfam" id="PF07884">
    <property type="entry name" value="VKOR"/>
    <property type="match status" value="1"/>
</dbReference>
<comment type="similarity">
    <text evidence="2">Belongs to the VKOR family.</text>
</comment>